<protein>
    <submittedName>
        <fullName evidence="1">Uncharacterized protein</fullName>
    </submittedName>
</protein>
<dbReference type="EMBL" id="LR796159">
    <property type="protein sequence ID" value="CAB4122298.1"/>
    <property type="molecule type" value="Genomic_DNA"/>
</dbReference>
<accession>A0A6J5KJK1</accession>
<evidence type="ECO:0000313" key="1">
    <source>
        <dbReference type="EMBL" id="CAB4122298.1"/>
    </source>
</evidence>
<name>A0A6J5KJK1_9CAUD</name>
<proteinExistence type="predicted"/>
<sequence length="60" mass="6096">MQAVQSYGRAALVAVVTLYLAVPNAQASDLGKAALAAILAPLLRALNVDDTAFGLGANKK</sequence>
<reference evidence="1" key="1">
    <citation type="submission" date="2020-04" db="EMBL/GenBank/DDBJ databases">
        <authorList>
            <person name="Chiriac C."/>
            <person name="Salcher M."/>
            <person name="Ghai R."/>
            <person name="Kavagutti S V."/>
        </authorList>
    </citation>
    <scope>NUCLEOTIDE SEQUENCE</scope>
</reference>
<gene>
    <name evidence="1" type="ORF">UFOVP30_1</name>
</gene>
<organism evidence="1">
    <name type="scientific">uncultured Caudovirales phage</name>
    <dbReference type="NCBI Taxonomy" id="2100421"/>
    <lineage>
        <taxon>Viruses</taxon>
        <taxon>Duplodnaviria</taxon>
        <taxon>Heunggongvirae</taxon>
        <taxon>Uroviricota</taxon>
        <taxon>Caudoviricetes</taxon>
        <taxon>Peduoviridae</taxon>
        <taxon>Maltschvirus</taxon>
        <taxon>Maltschvirus maltsch</taxon>
    </lineage>
</organism>